<dbReference type="GO" id="GO:0005524">
    <property type="term" value="F:ATP binding"/>
    <property type="evidence" value="ECO:0007669"/>
    <property type="project" value="UniProtKB-UniRule"/>
</dbReference>
<dbReference type="GO" id="GO:0003677">
    <property type="term" value="F:DNA binding"/>
    <property type="evidence" value="ECO:0007669"/>
    <property type="project" value="InterPro"/>
</dbReference>
<feature type="domain" description="FtsK" evidence="4">
    <location>
        <begin position="122"/>
        <end position="306"/>
    </location>
</feature>
<feature type="binding site" evidence="3">
    <location>
        <begin position="139"/>
        <end position="146"/>
    </location>
    <ligand>
        <name>ATP</name>
        <dbReference type="ChEBI" id="CHEBI:30616"/>
    </ligand>
</feature>
<organism evidence="5 6">
    <name type="scientific">Staphylococcus warneri</name>
    <dbReference type="NCBI Taxonomy" id="1292"/>
    <lineage>
        <taxon>Bacteria</taxon>
        <taxon>Bacillati</taxon>
        <taxon>Bacillota</taxon>
        <taxon>Bacilli</taxon>
        <taxon>Bacillales</taxon>
        <taxon>Staphylococcaceae</taxon>
        <taxon>Staphylococcus</taxon>
    </lineage>
</organism>
<evidence type="ECO:0000256" key="3">
    <source>
        <dbReference type="PROSITE-ProRule" id="PRU00289"/>
    </source>
</evidence>
<dbReference type="Proteomes" id="UP000261016">
    <property type="component" value="Unassembled WGS sequence"/>
</dbReference>
<comment type="caution">
    <text evidence="5">The sequence shown here is derived from an EMBL/GenBank/DDBJ whole genome shotgun (WGS) entry which is preliminary data.</text>
</comment>
<evidence type="ECO:0000256" key="1">
    <source>
        <dbReference type="ARBA" id="ARBA00022741"/>
    </source>
</evidence>
<sequence length="363" mass="41741">MKLIERDAQKLTNDLKHAFESNNLTNDSIKVDFDACKVYVYELKNGVMSENTRNIDERYLKDARVLVRRHLPAEYRLKPQSELKFENIDDRKRLVIDFESAKSKKLDLKNMRKKAGYQIPLMTDVNWDISKEPHALITGVTVSGKSMMINYLFKSFKNLGAHIYTIDPKLADLYVISKKYLPNSNYAVETNDVIALLQYLNDILDYRQNILSSQFDEIGIDAYKSGMTPIVLFYDELAAFVMTLTDKKVKADYDSLIKNLILKGRSAGINVVLSMQKPLATTISTDIRDQLSFRLVLGKNTPKDTRRIVFGESDNQILMTDNMPISDNWETEKINQYAGWYVLPKMAEPFGIFETPDLSDLKI</sequence>
<dbReference type="EMBL" id="QSTD01000012">
    <property type="protein sequence ID" value="RGM27599.1"/>
    <property type="molecule type" value="Genomic_DNA"/>
</dbReference>
<dbReference type="GO" id="GO:0051301">
    <property type="term" value="P:cell division"/>
    <property type="evidence" value="ECO:0007669"/>
    <property type="project" value="UniProtKB-KW"/>
</dbReference>
<accession>A0A8B2ZCI3</accession>
<dbReference type="PANTHER" id="PTHR22683:SF47">
    <property type="entry name" value="FTSK DOMAIN-CONTAINING PROTEIN YDCQ"/>
    <property type="match status" value="1"/>
</dbReference>
<dbReference type="InterPro" id="IPR002543">
    <property type="entry name" value="FtsK_dom"/>
</dbReference>
<keyword evidence="1 3" id="KW-0547">Nucleotide-binding</keyword>
<dbReference type="Gene3D" id="3.40.50.300">
    <property type="entry name" value="P-loop containing nucleotide triphosphate hydrolases"/>
    <property type="match status" value="1"/>
</dbReference>
<proteinExistence type="predicted"/>
<keyword evidence="2 3" id="KW-0067">ATP-binding</keyword>
<evidence type="ECO:0000313" key="6">
    <source>
        <dbReference type="Proteomes" id="UP000261016"/>
    </source>
</evidence>
<keyword evidence="5" id="KW-0131">Cell cycle</keyword>
<name>A0A8B2ZCI3_STAWA</name>
<dbReference type="InterPro" id="IPR050206">
    <property type="entry name" value="FtsK/SpoIIIE/SftA"/>
</dbReference>
<evidence type="ECO:0000259" key="4">
    <source>
        <dbReference type="PROSITE" id="PS50901"/>
    </source>
</evidence>
<keyword evidence="5" id="KW-0132">Cell division</keyword>
<dbReference type="PANTHER" id="PTHR22683">
    <property type="entry name" value="SPORULATION PROTEIN RELATED"/>
    <property type="match status" value="1"/>
</dbReference>
<dbReference type="SUPFAM" id="SSF52540">
    <property type="entry name" value="P-loop containing nucleoside triphosphate hydrolases"/>
    <property type="match status" value="1"/>
</dbReference>
<reference evidence="5 6" key="1">
    <citation type="submission" date="2018-08" db="EMBL/GenBank/DDBJ databases">
        <title>A genome reference for cultivated species of the human gut microbiota.</title>
        <authorList>
            <person name="Zou Y."/>
            <person name="Xue W."/>
            <person name="Luo G."/>
        </authorList>
    </citation>
    <scope>NUCLEOTIDE SEQUENCE [LARGE SCALE GENOMIC DNA]</scope>
    <source>
        <strain evidence="5 6">OM08-17AT</strain>
    </source>
</reference>
<protein>
    <submittedName>
        <fullName evidence="5">Cell division protein FtsK</fullName>
    </submittedName>
</protein>
<dbReference type="InterPro" id="IPR027417">
    <property type="entry name" value="P-loop_NTPase"/>
</dbReference>
<dbReference type="AlphaFoldDB" id="A0A8B2ZCI3"/>
<evidence type="ECO:0000313" key="5">
    <source>
        <dbReference type="EMBL" id="RGM27599.1"/>
    </source>
</evidence>
<dbReference type="PROSITE" id="PS50901">
    <property type="entry name" value="FTSK"/>
    <property type="match status" value="1"/>
</dbReference>
<gene>
    <name evidence="5" type="ORF">DXC19_12375</name>
</gene>
<evidence type="ECO:0000256" key="2">
    <source>
        <dbReference type="ARBA" id="ARBA00022840"/>
    </source>
</evidence>